<keyword evidence="1 3" id="KW-0732">Signal</keyword>
<evidence type="ECO:0000256" key="3">
    <source>
        <dbReference type="SAM" id="SignalP"/>
    </source>
</evidence>
<dbReference type="EMBL" id="JAMYQB010000034">
    <property type="protein sequence ID" value="MER9408120.1"/>
    <property type="molecule type" value="Genomic_DNA"/>
</dbReference>
<sequence length="367" mass="40083">MIARALRAFTLLAAILLCVDQAARAAEGSSAFFPSPQPEKDRLSIHAATDLAAMEPLIRDFQSIFPDVAIDYVEYVTNDLQKSASEACRTGAVLGDILLSPSVDQLVKLANDGCAAPHVSAETAHVADWANWRDEVFGFTYEPAVFVYNARLVPSGDVPRTHIELADLLRQRIDFYRGRVGTFDIRLSGIGYLLAFSDARQTTAVYGRLLESMSRAETVVRCCTAETLQDVANGTLYIGYNMIGSYAYAAAKRNSDLRVVVPRDYALILSRGALISKTAPSMALAKRFLDYLLSARGQKVARESSFFFAENGQLPDGADGPETLGESGIARAIRIGPALLAVQDEALRRRFIEDWSKSMIGGQGQRQ</sequence>
<evidence type="ECO:0000313" key="4">
    <source>
        <dbReference type="EMBL" id="MER9408120.1"/>
    </source>
</evidence>
<evidence type="ECO:0000313" key="5">
    <source>
        <dbReference type="Proteomes" id="UP001433071"/>
    </source>
</evidence>
<dbReference type="PANTHER" id="PTHR30006:SF25">
    <property type="entry name" value="PHOSPHOGLYCERATE TRANSPORT REGULATORY PROTEIN PGTC"/>
    <property type="match status" value="1"/>
</dbReference>
<dbReference type="Pfam" id="PF13416">
    <property type="entry name" value="SBP_bac_8"/>
    <property type="match status" value="1"/>
</dbReference>
<keyword evidence="5" id="KW-1185">Reference proteome</keyword>
<dbReference type="Proteomes" id="UP001433071">
    <property type="component" value="Unassembled WGS sequence"/>
</dbReference>
<dbReference type="PANTHER" id="PTHR30006">
    <property type="entry name" value="THIAMINE-BINDING PERIPLASMIC PROTEIN-RELATED"/>
    <property type="match status" value="1"/>
</dbReference>
<accession>A0ABV1Z811</accession>
<name>A0ABV1Z811_9HYPH</name>
<feature type="chain" id="PRO_5046082387" evidence="3">
    <location>
        <begin position="26"/>
        <end position="367"/>
    </location>
</feature>
<keyword evidence="2" id="KW-0574">Periplasm</keyword>
<gene>
    <name evidence="4" type="ORF">NKI36_29360</name>
</gene>
<feature type="signal peptide" evidence="3">
    <location>
        <begin position="1"/>
        <end position="25"/>
    </location>
</feature>
<evidence type="ECO:0000256" key="2">
    <source>
        <dbReference type="ARBA" id="ARBA00022764"/>
    </source>
</evidence>
<dbReference type="SUPFAM" id="SSF53850">
    <property type="entry name" value="Periplasmic binding protein-like II"/>
    <property type="match status" value="1"/>
</dbReference>
<protein>
    <submittedName>
        <fullName evidence="4">ABC transporter substrate-binding protein</fullName>
    </submittedName>
</protein>
<dbReference type="RefSeq" id="WP_352562073.1">
    <property type="nucleotide sequence ID" value="NZ_JAMYQB010000034.1"/>
</dbReference>
<organism evidence="4 5">
    <name type="scientific">Mesorhizobium caraganae</name>
    <dbReference type="NCBI Taxonomy" id="483206"/>
    <lineage>
        <taxon>Bacteria</taxon>
        <taxon>Pseudomonadati</taxon>
        <taxon>Pseudomonadota</taxon>
        <taxon>Alphaproteobacteria</taxon>
        <taxon>Hyphomicrobiales</taxon>
        <taxon>Phyllobacteriaceae</taxon>
        <taxon>Mesorhizobium</taxon>
    </lineage>
</organism>
<dbReference type="InterPro" id="IPR006059">
    <property type="entry name" value="SBP"/>
</dbReference>
<reference evidence="4 5" key="1">
    <citation type="journal article" date="2024" name="Proc. Natl. Acad. Sci. U.S.A.">
        <title>The evolutionary genomics of adaptation to stress in wild rhizobium bacteria.</title>
        <authorList>
            <person name="Kehlet-Delgado H."/>
            <person name="Montoya A.P."/>
            <person name="Jensen K.T."/>
            <person name="Wendlandt C.E."/>
            <person name="Dexheimer C."/>
            <person name="Roberts M."/>
            <person name="Torres Martinez L."/>
            <person name="Friesen M.L."/>
            <person name="Griffitts J.S."/>
            <person name="Porter S.S."/>
        </authorList>
    </citation>
    <scope>NUCLEOTIDE SEQUENCE [LARGE SCALE GENOMIC DNA]</scope>
    <source>
        <strain evidence="4 5">M0641</strain>
    </source>
</reference>
<evidence type="ECO:0000256" key="1">
    <source>
        <dbReference type="ARBA" id="ARBA00022729"/>
    </source>
</evidence>
<comment type="caution">
    <text evidence="4">The sequence shown here is derived from an EMBL/GenBank/DDBJ whole genome shotgun (WGS) entry which is preliminary data.</text>
</comment>
<dbReference type="Gene3D" id="3.40.190.10">
    <property type="entry name" value="Periplasmic binding protein-like II"/>
    <property type="match status" value="2"/>
</dbReference>
<proteinExistence type="predicted"/>